<gene>
    <name evidence="2" type="ORF">ACIGXA_19745</name>
</gene>
<comment type="caution">
    <text evidence="2">The sequence shown here is derived from an EMBL/GenBank/DDBJ whole genome shotgun (WGS) entry which is preliminary data.</text>
</comment>
<evidence type="ECO:0000256" key="1">
    <source>
        <dbReference type="SAM" id="MobiDB-lite"/>
    </source>
</evidence>
<protein>
    <submittedName>
        <fullName evidence="2">Uncharacterized protein</fullName>
    </submittedName>
</protein>
<dbReference type="Proteomes" id="UP001614394">
    <property type="component" value="Unassembled WGS sequence"/>
</dbReference>
<feature type="compositionally biased region" description="Low complexity" evidence="1">
    <location>
        <begin position="39"/>
        <end position="53"/>
    </location>
</feature>
<evidence type="ECO:0000313" key="3">
    <source>
        <dbReference type="Proteomes" id="UP001614394"/>
    </source>
</evidence>
<dbReference type="EMBL" id="JBITYG010000005">
    <property type="protein sequence ID" value="MFI9102752.1"/>
    <property type="molecule type" value="Genomic_DNA"/>
</dbReference>
<dbReference type="RefSeq" id="WP_250978128.1">
    <property type="nucleotide sequence ID" value="NZ_JBITYG010000005.1"/>
</dbReference>
<evidence type="ECO:0000313" key="2">
    <source>
        <dbReference type="EMBL" id="MFI9102752.1"/>
    </source>
</evidence>
<proteinExistence type="predicted"/>
<accession>A0ABW8CAA8</accession>
<keyword evidence="3" id="KW-1185">Reference proteome</keyword>
<feature type="region of interest" description="Disordered" evidence="1">
    <location>
        <begin position="30"/>
        <end position="53"/>
    </location>
</feature>
<organism evidence="2 3">
    <name type="scientific">Streptomyces fildesensis</name>
    <dbReference type="NCBI Taxonomy" id="375757"/>
    <lineage>
        <taxon>Bacteria</taxon>
        <taxon>Bacillati</taxon>
        <taxon>Actinomycetota</taxon>
        <taxon>Actinomycetes</taxon>
        <taxon>Kitasatosporales</taxon>
        <taxon>Streptomycetaceae</taxon>
        <taxon>Streptomyces</taxon>
    </lineage>
</organism>
<name>A0ABW8CAA8_9ACTN</name>
<sequence>MDVTGRAAARDAAGREAVNAFRAHHFAGLGCRPTGSTGIAGRAPLAGPAGRTR</sequence>
<reference evidence="2 3" key="1">
    <citation type="submission" date="2024-10" db="EMBL/GenBank/DDBJ databases">
        <title>The Natural Products Discovery Center: Release of the First 8490 Sequenced Strains for Exploring Actinobacteria Biosynthetic Diversity.</title>
        <authorList>
            <person name="Kalkreuter E."/>
            <person name="Kautsar S.A."/>
            <person name="Yang D."/>
            <person name="Bader C.D."/>
            <person name="Teijaro C.N."/>
            <person name="Fluegel L."/>
            <person name="Davis C.M."/>
            <person name="Simpson J.R."/>
            <person name="Lauterbach L."/>
            <person name="Steele A.D."/>
            <person name="Gui C."/>
            <person name="Meng S."/>
            <person name="Li G."/>
            <person name="Viehrig K."/>
            <person name="Ye F."/>
            <person name="Su P."/>
            <person name="Kiefer A.F."/>
            <person name="Nichols A."/>
            <person name="Cepeda A.J."/>
            <person name="Yan W."/>
            <person name="Fan B."/>
            <person name="Jiang Y."/>
            <person name="Adhikari A."/>
            <person name="Zheng C.-J."/>
            <person name="Schuster L."/>
            <person name="Cowan T.M."/>
            <person name="Smanski M.J."/>
            <person name="Chevrette M.G."/>
            <person name="De Carvalho L.P.S."/>
            <person name="Shen B."/>
        </authorList>
    </citation>
    <scope>NUCLEOTIDE SEQUENCE [LARGE SCALE GENOMIC DNA]</scope>
    <source>
        <strain evidence="2 3">NPDC053399</strain>
    </source>
</reference>